<evidence type="ECO:0000313" key="2">
    <source>
        <dbReference type="RefSeq" id="XP_074229092.1"/>
    </source>
</evidence>
<gene>
    <name evidence="2" type="primary">LOC141578929</name>
</gene>
<proteinExistence type="predicted"/>
<name>A0AC58R3H9_CAMBA</name>
<organism evidence="1 2">
    <name type="scientific">Camelus bactrianus</name>
    <name type="common">Bactrian camel</name>
    <dbReference type="NCBI Taxonomy" id="9837"/>
    <lineage>
        <taxon>Eukaryota</taxon>
        <taxon>Metazoa</taxon>
        <taxon>Chordata</taxon>
        <taxon>Craniata</taxon>
        <taxon>Vertebrata</taxon>
        <taxon>Euteleostomi</taxon>
        <taxon>Mammalia</taxon>
        <taxon>Eutheria</taxon>
        <taxon>Laurasiatheria</taxon>
        <taxon>Artiodactyla</taxon>
        <taxon>Tylopoda</taxon>
        <taxon>Camelidae</taxon>
        <taxon>Camelus</taxon>
    </lineage>
</organism>
<dbReference type="Proteomes" id="UP001732780">
    <property type="component" value="Chromosome 10"/>
</dbReference>
<keyword evidence="1" id="KW-1185">Reference proteome</keyword>
<reference evidence="2" key="1">
    <citation type="submission" date="2025-08" db="UniProtKB">
        <authorList>
            <consortium name="RefSeq"/>
        </authorList>
    </citation>
    <scope>IDENTIFICATION</scope>
    <source>
        <tissue evidence="2">Blood</tissue>
    </source>
</reference>
<protein>
    <submittedName>
        <fullName evidence="2">Olfactory receptor 5M8-like</fullName>
    </submittedName>
</protein>
<dbReference type="RefSeq" id="XP_074229092.1">
    <property type="nucleotide sequence ID" value="XM_074372991.1"/>
</dbReference>
<sequence length="472" mass="53521">MRRNFTSVTEFILLGLTSRLELQILFFVLFLAIYVTTVAGNLGMSVLIRVHARLHTPVYFFLSHLSVMDLCFSSNVTPKLLEIFLSERKTISYSACLLQCYFFIALVPVEIYILAVMALDRYMAICNPLLYGSKRSGSVCTSLITVPYVYGALTGLMETMWTYSLVFCGPSEVNHFYCADPPLIKLACSDTYNKELSMFVVAGFNFTYSLLIILISYSYIFPAILRICSSEGRRKAFTTCSSHLTAVTIFYATLFFMYLRPPSKESVAQGKMLAVFYTTVIPMIYSLRNKDLIHMHRVVIKNEMLKVTKASCLHTIFRQVTIICEDLTRPRRLCWVYIVIVIGNLGVIVLIRTDARLHMPVYFFLSSLSVLDLCFSTNVTPKILQNFLSEKTTISYAGCLVRFCIVMAVVLTEHCMTAVMAYNCYVAICNPLLYRNPRIKKELESGYLAGLKNTLPKPQILDPETYVFGVTG</sequence>
<evidence type="ECO:0000313" key="1">
    <source>
        <dbReference type="Proteomes" id="UP001732780"/>
    </source>
</evidence>
<accession>A0AC58R3H9</accession>